<dbReference type="PANTHER" id="PTHR31616:SF0">
    <property type="entry name" value="GLUCAN 1,4-ALPHA-GLUCOSIDASE"/>
    <property type="match status" value="1"/>
</dbReference>
<dbReference type="RefSeq" id="WP_252951456.1">
    <property type="nucleotide sequence ID" value="NZ_JAFIRR010000009.1"/>
</dbReference>
<dbReference type="EMBL" id="JAFIRR010000009">
    <property type="protein sequence ID" value="MCO6414868.1"/>
    <property type="molecule type" value="Genomic_DNA"/>
</dbReference>
<reference evidence="3 4" key="1">
    <citation type="submission" date="2021-12" db="EMBL/GenBank/DDBJ databases">
        <title>Siccirubricoccus leaddurans sp. nov., a high concentration Zn2+ tolerance bacterium.</title>
        <authorList>
            <person name="Cao Y."/>
        </authorList>
    </citation>
    <scope>NUCLEOTIDE SEQUENCE [LARGE SCALE GENOMIC DNA]</scope>
    <source>
        <strain evidence="3 4">KC 17139</strain>
    </source>
</reference>
<gene>
    <name evidence="3" type="ORF">JYK14_01590</name>
</gene>
<organism evidence="3 4">
    <name type="scientific">Siccirubricoccus soli</name>
    <dbReference type="NCBI Taxonomy" id="2899147"/>
    <lineage>
        <taxon>Bacteria</taxon>
        <taxon>Pseudomonadati</taxon>
        <taxon>Pseudomonadota</taxon>
        <taxon>Alphaproteobacteria</taxon>
        <taxon>Acetobacterales</taxon>
        <taxon>Roseomonadaceae</taxon>
        <taxon>Siccirubricoccus</taxon>
    </lineage>
</organism>
<dbReference type="Proteomes" id="UP001523392">
    <property type="component" value="Unassembled WGS sequence"/>
</dbReference>
<dbReference type="Pfam" id="PF00723">
    <property type="entry name" value="Glyco_hydro_15"/>
    <property type="match status" value="1"/>
</dbReference>
<proteinExistence type="predicted"/>
<dbReference type="InterPro" id="IPR045582">
    <property type="entry name" value="Trehalase-like_N"/>
</dbReference>
<protein>
    <submittedName>
        <fullName evidence="3">Glycoside hydrolase family 15 protein</fullName>
    </submittedName>
</protein>
<evidence type="ECO:0000259" key="1">
    <source>
        <dbReference type="Pfam" id="PF00723"/>
    </source>
</evidence>
<dbReference type="PANTHER" id="PTHR31616">
    <property type="entry name" value="TREHALASE"/>
    <property type="match status" value="1"/>
</dbReference>
<dbReference type="InterPro" id="IPR012341">
    <property type="entry name" value="6hp_glycosidase-like_sf"/>
</dbReference>
<dbReference type="SUPFAM" id="SSF48208">
    <property type="entry name" value="Six-hairpin glycosidases"/>
    <property type="match status" value="1"/>
</dbReference>
<feature type="domain" description="Trehalase-like N-terminal" evidence="2">
    <location>
        <begin position="3"/>
        <end position="153"/>
    </location>
</feature>
<dbReference type="InterPro" id="IPR011613">
    <property type="entry name" value="GH15-like"/>
</dbReference>
<evidence type="ECO:0000313" key="4">
    <source>
        <dbReference type="Proteomes" id="UP001523392"/>
    </source>
</evidence>
<keyword evidence="4" id="KW-1185">Reference proteome</keyword>
<evidence type="ECO:0000259" key="2">
    <source>
        <dbReference type="Pfam" id="PF19291"/>
    </source>
</evidence>
<dbReference type="Pfam" id="PF19291">
    <property type="entry name" value="TREH_N"/>
    <property type="match status" value="1"/>
</dbReference>
<evidence type="ECO:0000313" key="3">
    <source>
        <dbReference type="EMBL" id="MCO6414868.1"/>
    </source>
</evidence>
<dbReference type="InterPro" id="IPR008928">
    <property type="entry name" value="6-hairpin_glycosidase_sf"/>
</dbReference>
<feature type="domain" description="GH15-like" evidence="1">
    <location>
        <begin position="221"/>
        <end position="583"/>
    </location>
</feature>
<comment type="caution">
    <text evidence="3">The sequence shown here is derived from an EMBL/GenBank/DDBJ whole genome shotgun (WGS) entry which is preliminary data.</text>
</comment>
<keyword evidence="3" id="KW-0378">Hydrolase</keyword>
<accession>A0ABT1CYX2</accession>
<dbReference type="GO" id="GO:0016787">
    <property type="term" value="F:hydrolase activity"/>
    <property type="evidence" value="ECO:0007669"/>
    <property type="project" value="UniProtKB-KW"/>
</dbReference>
<name>A0ABT1CYX2_9PROT</name>
<dbReference type="Gene3D" id="1.50.10.10">
    <property type="match status" value="1"/>
</dbReference>
<sequence length="607" mass="66513">MPLPIEDYALIADGHTAALVGKDGSIDWLCLPRFDSAACFAALLGSPENGRWHIAPEGEVLAVRRRYRPGTLVLETEFETAEGTVAIIDCMPLRNDAADLVRLVEGRSGRVRMAMELVLRFDYGSLIPWVHRAPDGALLAVCGPDQVALRTPATLHGEGYKTCAEFTVAAGEAVPFHLVWTESHKAPGPPVDALCAIATTEHHWSDWLAGCRIAEESPHPEMLRRSLLTLKALTYAPTGGIVAAPTTSLPETLGGDRNWDYRLCWLRDAALTLHALVRAGHLGEAEAWRSWLLRAVAGSASQVRPLYGLAGQRRTPEMILPWLPGYEGAAPVRIGNEASAQLQLDVYGEVVDAFYTARHVGLRRDGQAWAMTREMLNHLMQIWREPDSGLWEVRGPRRHFVQSKVMVWVAFDRAIRAAEEYGLDGPLETWRAVRAEVHAQVCAQGFDAGRGSFTQSYGSPALDASLLRMPLVGFLPADDPRIGGTVRAIEEELLEDGLVLRYRPDPTVEGLKHQREGTFLACTAWLGEVYALQGRWAEANAVLDRLIGLANDVGLLAEEYDTHAGRQVGNFPQAFSHLGLVGLAFALANHPARERAKGETTQPAART</sequence>